<dbReference type="STRING" id="1214101.BN159_8100"/>
<evidence type="ECO:0000313" key="2">
    <source>
        <dbReference type="EMBL" id="CCK32478.1"/>
    </source>
</evidence>
<dbReference type="PATRIC" id="fig|1214101.3.peg.8197"/>
<feature type="transmembrane region" description="Helical" evidence="1">
    <location>
        <begin position="25"/>
        <end position="48"/>
    </location>
</feature>
<gene>
    <name evidence="2" type="ORF">BN159_8100</name>
</gene>
<accession>K4RF70</accession>
<reference evidence="2 3" key="1">
    <citation type="journal article" date="2012" name="J. Bacteriol.">
        <title>Genome sequence of the bacterium Streptomyces davawensis JCM 4913 and heterologous production of the unique antibiotic roseoflavin.</title>
        <authorList>
            <person name="Jankowitsch F."/>
            <person name="Schwarz J."/>
            <person name="Ruckert C."/>
            <person name="Gust B."/>
            <person name="Szczepanowski R."/>
            <person name="Blom J."/>
            <person name="Pelzer S."/>
            <person name="Kalinowski J."/>
            <person name="Mack M."/>
        </authorList>
    </citation>
    <scope>NUCLEOTIDE SEQUENCE [LARGE SCALE GENOMIC DNA]</scope>
    <source>
        <strain evidence="3">DSM 101723 / JCM 4913 / KCC S-0913 / 768</strain>
    </source>
</reference>
<keyword evidence="1" id="KW-0472">Membrane</keyword>
<evidence type="ECO:0008006" key="4">
    <source>
        <dbReference type="Google" id="ProtNLM"/>
    </source>
</evidence>
<dbReference type="RefSeq" id="WP_015662804.1">
    <property type="nucleotide sequence ID" value="NC_020504.1"/>
</dbReference>
<keyword evidence="1" id="KW-0812">Transmembrane</keyword>
<dbReference type="AlphaFoldDB" id="K4RF70"/>
<organism evidence="2 3">
    <name type="scientific">Streptomyces davaonensis (strain DSM 101723 / JCM 4913 / KCC S-0913 / 768)</name>
    <dbReference type="NCBI Taxonomy" id="1214101"/>
    <lineage>
        <taxon>Bacteria</taxon>
        <taxon>Bacillati</taxon>
        <taxon>Actinomycetota</taxon>
        <taxon>Actinomycetes</taxon>
        <taxon>Kitasatosporales</taxon>
        <taxon>Streptomycetaceae</taxon>
        <taxon>Streptomyces</taxon>
    </lineage>
</organism>
<evidence type="ECO:0000313" key="3">
    <source>
        <dbReference type="Proteomes" id="UP000008043"/>
    </source>
</evidence>
<protein>
    <recommendedName>
        <fullName evidence="4">Integral membrane protein</fullName>
    </recommendedName>
</protein>
<dbReference type="InterPro" id="IPR039708">
    <property type="entry name" value="MT1774/Rv1733c-like"/>
</dbReference>
<keyword evidence="3" id="KW-1185">Reference proteome</keyword>
<dbReference type="HOGENOM" id="CLU_084215_2_1_11"/>
<feature type="transmembrane region" description="Helical" evidence="1">
    <location>
        <begin position="144"/>
        <end position="167"/>
    </location>
</feature>
<dbReference type="EMBL" id="HE971709">
    <property type="protein sequence ID" value="CCK32478.1"/>
    <property type="molecule type" value="Genomic_DNA"/>
</dbReference>
<evidence type="ECO:0000256" key="1">
    <source>
        <dbReference type="SAM" id="Phobius"/>
    </source>
</evidence>
<dbReference type="OrthoDB" id="4213157at2"/>
<keyword evidence="1" id="KW-1133">Transmembrane helix</keyword>
<dbReference type="PANTHER" id="PTHR42305">
    <property type="entry name" value="MEMBRANE PROTEIN RV1733C-RELATED"/>
    <property type="match status" value="1"/>
</dbReference>
<dbReference type="Proteomes" id="UP000008043">
    <property type="component" value="Chromosome"/>
</dbReference>
<name>K4RF70_STRDJ</name>
<sequence>MDGTRCAKVRLWRWRSNPLRRREDIVEAWIVLAVWVAVLVGGTLAGLVTAHAADRAFAEQRGDRHPTRAVLLADVPKAAGSAGPASGHALAEVRWTADDGTARTDKTLVARGQQAGAEIVVWLDGRGALAIEPMSPGEASVESAALGSAAALAFTGVVFGVGTVARWRLDRRRVARWGSEWELVEPEWRRKTG</sequence>
<dbReference type="KEGG" id="sdv:BN159_8100"/>
<proteinExistence type="predicted"/>
<dbReference type="eggNOG" id="ENOG50346AD">
    <property type="taxonomic scope" value="Bacteria"/>
</dbReference>
<dbReference type="PANTHER" id="PTHR42305:SF1">
    <property type="entry name" value="MEMBRANE PROTEIN RV1733C-RELATED"/>
    <property type="match status" value="1"/>
</dbReference>